<feature type="domain" description="HD" evidence="10">
    <location>
        <begin position="457"/>
        <end position="579"/>
    </location>
</feature>
<evidence type="ECO:0000256" key="4">
    <source>
        <dbReference type="ARBA" id="ARBA00022801"/>
    </source>
</evidence>
<evidence type="ECO:0000256" key="1">
    <source>
        <dbReference type="ARBA" id="ARBA00022679"/>
    </source>
</evidence>
<dbReference type="SUPFAM" id="SSF81301">
    <property type="entry name" value="Nucleotidyltransferase"/>
    <property type="match status" value="1"/>
</dbReference>
<dbReference type="HAMAP" id="MF_00277">
    <property type="entry name" value="PII_uridylyl_transf"/>
    <property type="match status" value="1"/>
</dbReference>
<dbReference type="InterPro" id="IPR010043">
    <property type="entry name" value="UTase/UR"/>
</dbReference>
<dbReference type="GO" id="GO:0006808">
    <property type="term" value="P:regulation of nitrogen utilization"/>
    <property type="evidence" value="ECO:0007669"/>
    <property type="project" value="UniProtKB-UniRule"/>
</dbReference>
<dbReference type="NCBIfam" id="TIGR01693">
    <property type="entry name" value="UTase_glnD"/>
    <property type="match status" value="1"/>
</dbReference>
<dbReference type="CDD" id="cd00077">
    <property type="entry name" value="HDc"/>
    <property type="match status" value="1"/>
</dbReference>
<keyword evidence="5 8" id="KW-0460">Magnesium</keyword>
<keyword evidence="1 8" id="KW-0808">Transferase</keyword>
<dbReference type="InterPro" id="IPR045865">
    <property type="entry name" value="ACT-like_dom_sf"/>
</dbReference>
<keyword evidence="12" id="KW-1185">Reference proteome</keyword>
<dbReference type="EC" id="3.1.4.-" evidence="8"/>
<dbReference type="OrthoDB" id="9758038at2"/>
<evidence type="ECO:0000256" key="3">
    <source>
        <dbReference type="ARBA" id="ARBA00022737"/>
    </source>
</evidence>
<dbReference type="InterPro" id="IPR013546">
    <property type="entry name" value="PII_UdlTrfase/GS_AdlTrfase"/>
</dbReference>
<dbReference type="PROSITE" id="PS51831">
    <property type="entry name" value="HD"/>
    <property type="match status" value="1"/>
</dbReference>
<dbReference type="Pfam" id="PF08335">
    <property type="entry name" value="GlnD_UR_UTase"/>
    <property type="match status" value="1"/>
</dbReference>
<accession>A0A418YGS3</accession>
<dbReference type="RefSeq" id="WP_119909992.1">
    <property type="nucleotide sequence ID" value="NZ_QZCH01000005.1"/>
</dbReference>
<reference evidence="11 12" key="1">
    <citation type="submission" date="2018-09" db="EMBL/GenBank/DDBJ databases">
        <authorList>
            <person name="Wang F."/>
        </authorList>
    </citation>
    <scope>NUCLEOTIDE SEQUENCE [LARGE SCALE GENOMIC DNA]</scope>
    <source>
        <strain evidence="11 12">PLHSC7-2</strain>
    </source>
</reference>
<dbReference type="SMART" id="SM00471">
    <property type="entry name" value="HDc"/>
    <property type="match status" value="1"/>
</dbReference>
<comment type="function">
    <text evidence="8">Modifies, by uridylylation and deuridylylation, the PII regulatory proteins (GlnB and homologs), in response to the nitrogen status of the cell that GlnD senses through the glutamine level. Under low glutamine levels, catalyzes the conversion of the PII proteins and UTP to PII-UMP and PPi, while under higher glutamine levels, GlnD hydrolyzes PII-UMP to PII and UMP (deuridylylation). Thus, controls uridylylation state and activity of the PII proteins, and plays an important role in the regulation of nitrogen metabolism.</text>
</comment>
<keyword evidence="3" id="KW-0677">Repeat</keyword>
<comment type="domain">
    <text evidence="8">Has four distinct domains: an N-terminal nucleotidyltransferase (NT) domain responsible for UTase activity, a central HD domain that encodes UR activity, and two C-terminal ACT domains that seem to have a role in glutamine sensing.</text>
</comment>
<evidence type="ECO:0000313" key="12">
    <source>
        <dbReference type="Proteomes" id="UP000283255"/>
    </source>
</evidence>
<dbReference type="NCBIfam" id="NF003448">
    <property type="entry name" value="PRK05007.1"/>
    <property type="match status" value="1"/>
</dbReference>
<dbReference type="EC" id="2.7.7.59" evidence="8"/>
<dbReference type="InterPro" id="IPR006674">
    <property type="entry name" value="HD_domain"/>
</dbReference>
<feature type="domain" description="ACT" evidence="9">
    <location>
        <begin position="805"/>
        <end position="880"/>
    </location>
</feature>
<dbReference type="GO" id="GO:0008773">
    <property type="term" value="F:[protein-PII] uridylyltransferase activity"/>
    <property type="evidence" value="ECO:0007669"/>
    <property type="project" value="UniProtKB-UniRule"/>
</dbReference>
<gene>
    <name evidence="8 11" type="primary">glnD</name>
    <name evidence="11" type="ORF">D1Z90_06760</name>
</gene>
<evidence type="ECO:0000256" key="7">
    <source>
        <dbReference type="ARBA" id="ARBA00047968"/>
    </source>
</evidence>
<dbReference type="EMBL" id="QZCH01000005">
    <property type="protein sequence ID" value="RJG49061.1"/>
    <property type="molecule type" value="Genomic_DNA"/>
</dbReference>
<dbReference type="NCBIfam" id="NF002487">
    <property type="entry name" value="PRK01759.1"/>
    <property type="match status" value="1"/>
</dbReference>
<evidence type="ECO:0000313" key="11">
    <source>
        <dbReference type="EMBL" id="RJG49061.1"/>
    </source>
</evidence>
<comment type="activity regulation">
    <text evidence="8">Uridylyltransferase (UTase) activity is inhibited by glutamine, while glutamine activates uridylyl-removing (UR) activity.</text>
</comment>
<dbReference type="PANTHER" id="PTHR47320">
    <property type="entry name" value="BIFUNCTIONAL URIDYLYLTRANSFERASE/URIDYLYL-REMOVING ENZYME"/>
    <property type="match status" value="1"/>
</dbReference>
<comment type="catalytic activity">
    <reaction evidence="7">
        <text>guanosine 3',5'-bis(diphosphate) + H2O = GDP + diphosphate + H(+)</text>
        <dbReference type="Rhea" id="RHEA:14253"/>
        <dbReference type="ChEBI" id="CHEBI:15377"/>
        <dbReference type="ChEBI" id="CHEBI:15378"/>
        <dbReference type="ChEBI" id="CHEBI:33019"/>
        <dbReference type="ChEBI" id="CHEBI:58189"/>
        <dbReference type="ChEBI" id="CHEBI:77828"/>
        <dbReference type="EC" id="3.1.7.2"/>
    </reaction>
</comment>
<dbReference type="Pfam" id="PF01909">
    <property type="entry name" value="NTP_transf_2"/>
    <property type="match status" value="1"/>
</dbReference>
<feature type="domain" description="ACT" evidence="9">
    <location>
        <begin position="699"/>
        <end position="780"/>
    </location>
</feature>
<comment type="cofactor">
    <cofactor evidence="8">
        <name>Mg(2+)</name>
        <dbReference type="ChEBI" id="CHEBI:18420"/>
    </cofactor>
</comment>
<dbReference type="AlphaFoldDB" id="A0A418YGS3"/>
<comment type="caution">
    <text evidence="8">Lacks conserved residue(s) required for the propagation of feature annotation.</text>
</comment>
<evidence type="ECO:0000256" key="6">
    <source>
        <dbReference type="ARBA" id="ARBA00023268"/>
    </source>
</evidence>
<dbReference type="Pfam" id="PF01966">
    <property type="entry name" value="HD"/>
    <property type="match status" value="1"/>
</dbReference>
<keyword evidence="6 8" id="KW-0511">Multifunctional enzyme</keyword>
<dbReference type="SUPFAM" id="SSF109604">
    <property type="entry name" value="HD-domain/PDEase-like"/>
    <property type="match status" value="1"/>
</dbReference>
<comment type="caution">
    <text evidence="11">The sequence shown here is derived from an EMBL/GenBank/DDBJ whole genome shotgun (WGS) entry which is preliminary data.</text>
</comment>
<dbReference type="GO" id="GO:0008081">
    <property type="term" value="F:phosphoric diester hydrolase activity"/>
    <property type="evidence" value="ECO:0007669"/>
    <property type="project" value="UniProtKB-UniRule"/>
</dbReference>
<reference evidence="11 12" key="2">
    <citation type="submission" date="2019-01" db="EMBL/GenBank/DDBJ databases">
        <title>Motilimonas pumilus sp. nov., isolated from the gut of sea cucumber (Apostichopus japonicus).</title>
        <authorList>
            <person name="Wang F.-Q."/>
            <person name="Ren L.-H."/>
            <person name="Lin Y.-W."/>
            <person name="Sun G.-H."/>
            <person name="Du Z.-J."/>
            <person name="Zhao J.-X."/>
            <person name="Liu X.-J."/>
            <person name="Liu L.-J."/>
        </authorList>
    </citation>
    <scope>NUCLEOTIDE SEQUENCE [LARGE SCALE GENOMIC DNA]</scope>
    <source>
        <strain evidence="11 12">PLHSC7-2</strain>
    </source>
</reference>
<dbReference type="SUPFAM" id="SSF55021">
    <property type="entry name" value="ACT-like"/>
    <property type="match status" value="2"/>
</dbReference>
<dbReference type="InterPro" id="IPR002934">
    <property type="entry name" value="Polymerase_NTP_transf_dom"/>
</dbReference>
<dbReference type="CDD" id="cd04899">
    <property type="entry name" value="ACT_ACR-UUR-like_2"/>
    <property type="match status" value="1"/>
</dbReference>
<comment type="catalytic activity">
    <reaction evidence="8">
        <text>[protein-PII]-uridylyl-L-tyrosine + H2O = [protein-PII]-L-tyrosine + UMP + H(+)</text>
        <dbReference type="Rhea" id="RHEA:48600"/>
        <dbReference type="Rhea" id="RHEA-COMP:12147"/>
        <dbReference type="Rhea" id="RHEA-COMP:12148"/>
        <dbReference type="ChEBI" id="CHEBI:15377"/>
        <dbReference type="ChEBI" id="CHEBI:15378"/>
        <dbReference type="ChEBI" id="CHEBI:46858"/>
        <dbReference type="ChEBI" id="CHEBI:57865"/>
        <dbReference type="ChEBI" id="CHEBI:90602"/>
    </reaction>
</comment>
<dbReference type="CDD" id="cd04900">
    <property type="entry name" value="ACT_UUR-like_1"/>
    <property type="match status" value="1"/>
</dbReference>
<dbReference type="Gene3D" id="1.10.3210.10">
    <property type="entry name" value="Hypothetical protein af1432"/>
    <property type="match status" value="1"/>
</dbReference>
<organism evidence="11 12">
    <name type="scientific">Motilimonas pumila</name>
    <dbReference type="NCBI Taxonomy" id="2303987"/>
    <lineage>
        <taxon>Bacteria</taxon>
        <taxon>Pseudomonadati</taxon>
        <taxon>Pseudomonadota</taxon>
        <taxon>Gammaproteobacteria</taxon>
        <taxon>Alteromonadales</taxon>
        <taxon>Alteromonadales genera incertae sedis</taxon>
        <taxon>Motilimonas</taxon>
    </lineage>
</organism>
<dbReference type="InterPro" id="IPR043519">
    <property type="entry name" value="NT_sf"/>
</dbReference>
<evidence type="ECO:0000259" key="9">
    <source>
        <dbReference type="PROSITE" id="PS51671"/>
    </source>
</evidence>
<comment type="similarity">
    <text evidence="8">Belongs to the GlnD family.</text>
</comment>
<evidence type="ECO:0000256" key="5">
    <source>
        <dbReference type="ARBA" id="ARBA00022842"/>
    </source>
</evidence>
<feature type="region of interest" description="Uridylyltransferase" evidence="8">
    <location>
        <begin position="1"/>
        <end position="338"/>
    </location>
</feature>
<dbReference type="InterPro" id="IPR003607">
    <property type="entry name" value="HD/PDEase_dom"/>
</dbReference>
<dbReference type="PROSITE" id="PS51671">
    <property type="entry name" value="ACT"/>
    <property type="match status" value="2"/>
</dbReference>
<dbReference type="GO" id="GO:0008893">
    <property type="term" value="F:guanosine-3',5'-bis(diphosphate) 3'-diphosphatase activity"/>
    <property type="evidence" value="ECO:0007669"/>
    <property type="project" value="UniProtKB-EC"/>
</dbReference>
<dbReference type="Proteomes" id="UP000283255">
    <property type="component" value="Unassembled WGS sequence"/>
</dbReference>
<evidence type="ECO:0000256" key="2">
    <source>
        <dbReference type="ARBA" id="ARBA00022695"/>
    </source>
</evidence>
<proteinExistence type="inferred from homology"/>
<dbReference type="PIRSF" id="PIRSF006288">
    <property type="entry name" value="PII_uridyltransf"/>
    <property type="match status" value="1"/>
</dbReference>
<dbReference type="SUPFAM" id="SSF81593">
    <property type="entry name" value="Nucleotidyltransferase substrate binding subunit/domain"/>
    <property type="match status" value="1"/>
</dbReference>
<keyword evidence="4 8" id="KW-0378">Hydrolase</keyword>
<keyword evidence="2 8" id="KW-0548">Nucleotidyltransferase</keyword>
<dbReference type="InterPro" id="IPR002912">
    <property type="entry name" value="ACT_dom"/>
</dbReference>
<evidence type="ECO:0000259" key="10">
    <source>
        <dbReference type="PROSITE" id="PS51831"/>
    </source>
</evidence>
<dbReference type="CDD" id="cd05401">
    <property type="entry name" value="NT_GlnE_GlnD_like"/>
    <property type="match status" value="1"/>
</dbReference>
<protein>
    <recommendedName>
        <fullName evidence="8">Bifunctional uridylyltransferase/uridylyl-removing enzyme</fullName>
        <shortName evidence="8">UTase/UR</shortName>
    </recommendedName>
    <alternativeName>
        <fullName evidence="8">Bifunctional [protein-PII] modification enzyme</fullName>
    </alternativeName>
    <alternativeName>
        <fullName evidence="8">Bifunctional nitrogen sensor protein</fullName>
    </alternativeName>
    <domain>
        <recommendedName>
            <fullName evidence="8">[Protein-PII] uridylyltransferase</fullName>
            <shortName evidence="8">PII uridylyltransferase</shortName>
            <shortName evidence="8">UTase</shortName>
            <ecNumber evidence="8">2.7.7.59</ecNumber>
        </recommendedName>
    </domain>
    <domain>
        <recommendedName>
            <fullName evidence="8">[Protein-PII]-UMP uridylyl-removing enzyme</fullName>
            <shortName evidence="8">UR</shortName>
            <ecNumber evidence="8">3.1.4.-</ecNumber>
        </recommendedName>
    </domain>
</protein>
<sequence>MTPYISEPTKELPQVTVASPLHLPQLKGELQAFNEQQARAFEGIEEANELIFERAGFMDALLTQIWQQLGLGAVNDLSLVAVGGYGRGELHPKSDIDLLILSRDLLADSTQSAISEFITLLWDLRLEVGQSVRTVDDCIHLGLEDITIATNLIESRLICGNNTVFVELKHRLHKSDFWPSQTFFRAKRDEQKERHSHYLDNGYSLEPDIKSNPGGLRDLHTIYWVARRHFGAANLLEMTVENYLTQEEYRELSECQNFLWKIRFALHLVTKRADNRLLFDFQSDVASKLGFEGKGYEAVETMMKEFYRTIRRVSELNEMLLQHFEESILGHDEAESQDIDEHFQLKGKLINLKTPGLFFHQPESILDLFLHMADNPQIKGVYATTLREIRESRRRLTYWLQDFPACRSKFIALLKHPRGMGRPLTLMHKYGILASYIPEWSKILGQMQFDLFHAYTVDEHTHRLIKYIYRYPTEKSRKVHPICGEIFPTIKQPELLFLGAIFHDIAKGRRGDHSELGAVDAKEFCLMHDFSEKEAELVSWLVKNHLVMSVTAQRRDIQDPEVVSEFAAIVKTKERLNNLLLLTVADICATNDDVWNSWKGALLKDLYYQTLHYIQQGHEQPVSVRSIIRQNKQAALDKLLSKAFCHSTIENLWRRFKADYFLRHTPAQIAWHCEYIIQHNNEPKPLVLISKNASRGGTEIFVYSKDDHSLFATVVTELTNKNLNIHDATILTSKDGYTLDTFVVLEPDGSPVAVDRTQQIKPAIVKALVDPQAQVKRIPRMSRQMRQFSVKTQVNFLPDRNRRTELELTAFDAPGLLAKISEIFQQANLVLHNAKITTIGEQVEDLFILTTQENQALDKAQQVSLKFALDQALDNAPGKT</sequence>
<name>A0A418YGS3_9GAMM</name>
<dbReference type="PANTHER" id="PTHR47320:SF1">
    <property type="entry name" value="BIFUNCTIONAL URIDYLYLTRANSFERASE_URIDYLYL-REMOVING ENZYME"/>
    <property type="match status" value="1"/>
</dbReference>
<comment type="catalytic activity">
    <reaction evidence="8">
        <text>[protein-PII]-L-tyrosine + UTP = [protein-PII]-uridylyl-L-tyrosine + diphosphate</text>
        <dbReference type="Rhea" id="RHEA:13673"/>
        <dbReference type="Rhea" id="RHEA-COMP:12147"/>
        <dbReference type="Rhea" id="RHEA-COMP:12148"/>
        <dbReference type="ChEBI" id="CHEBI:33019"/>
        <dbReference type="ChEBI" id="CHEBI:46398"/>
        <dbReference type="ChEBI" id="CHEBI:46858"/>
        <dbReference type="ChEBI" id="CHEBI:90602"/>
        <dbReference type="EC" id="2.7.7.59"/>
    </reaction>
</comment>
<evidence type="ECO:0000256" key="8">
    <source>
        <dbReference type="HAMAP-Rule" id="MF_00277"/>
    </source>
</evidence>